<dbReference type="EMBL" id="UAVW01000018">
    <property type="protein sequence ID" value="SQB15843.1"/>
    <property type="molecule type" value="Genomic_DNA"/>
</dbReference>
<dbReference type="Pfam" id="PF02517">
    <property type="entry name" value="Rce1-like"/>
    <property type="match status" value="1"/>
</dbReference>
<keyword evidence="3" id="KW-0378">Hydrolase</keyword>
<feature type="transmembrane region" description="Helical" evidence="1">
    <location>
        <begin position="209"/>
        <end position="233"/>
    </location>
</feature>
<evidence type="ECO:0000259" key="2">
    <source>
        <dbReference type="Pfam" id="PF02517"/>
    </source>
</evidence>
<gene>
    <name evidence="3" type="ORF">ERS852480_04127</name>
    <name evidence="4" type="ORF">NCTC11224_04930</name>
</gene>
<dbReference type="GO" id="GO:0004175">
    <property type="term" value="F:endopeptidase activity"/>
    <property type="evidence" value="ECO:0007669"/>
    <property type="project" value="UniProtKB-ARBA"/>
</dbReference>
<dbReference type="GO" id="GO:0006508">
    <property type="term" value="P:proteolysis"/>
    <property type="evidence" value="ECO:0007669"/>
    <property type="project" value="UniProtKB-KW"/>
</dbReference>
<reference evidence="4 6" key="2">
    <citation type="submission" date="2018-06" db="EMBL/GenBank/DDBJ databases">
        <authorList>
            <consortium name="Pathogen Informatics"/>
            <person name="Doyle S."/>
        </authorList>
    </citation>
    <scope>NUCLEOTIDE SEQUENCE [LARGE SCALE GENOMIC DNA]</scope>
    <source>
        <strain evidence="4 6">NCTC11224</strain>
    </source>
</reference>
<keyword evidence="1" id="KW-0472">Membrane</keyword>
<evidence type="ECO:0000313" key="4">
    <source>
        <dbReference type="EMBL" id="SQB15843.1"/>
    </source>
</evidence>
<evidence type="ECO:0000313" key="5">
    <source>
        <dbReference type="Proteomes" id="UP000095512"/>
    </source>
</evidence>
<name>A0A174RAT3_9FIRM</name>
<keyword evidence="1" id="KW-1133">Transmembrane helix</keyword>
<feature type="domain" description="CAAX prenyl protease 2/Lysostaphin resistance protein A-like" evidence="2">
    <location>
        <begin position="148"/>
        <end position="235"/>
    </location>
</feature>
<feature type="transmembrane region" description="Helical" evidence="1">
    <location>
        <begin position="178"/>
        <end position="197"/>
    </location>
</feature>
<dbReference type="InterPro" id="IPR003675">
    <property type="entry name" value="Rce1/LyrA-like_dom"/>
</dbReference>
<organism evidence="3 5">
    <name type="scientific">Enterocloster clostridioformis</name>
    <dbReference type="NCBI Taxonomy" id="1531"/>
    <lineage>
        <taxon>Bacteria</taxon>
        <taxon>Bacillati</taxon>
        <taxon>Bacillota</taxon>
        <taxon>Clostridia</taxon>
        <taxon>Lachnospirales</taxon>
        <taxon>Lachnospiraceae</taxon>
        <taxon>Enterocloster</taxon>
    </lineage>
</organism>
<evidence type="ECO:0000313" key="3">
    <source>
        <dbReference type="EMBL" id="CUP80408.1"/>
    </source>
</evidence>
<dbReference type="GO" id="GO:0080120">
    <property type="term" value="P:CAAX-box protein maturation"/>
    <property type="evidence" value="ECO:0007669"/>
    <property type="project" value="UniProtKB-ARBA"/>
</dbReference>
<dbReference type="AlphaFoldDB" id="A0A174RAT3"/>
<keyword evidence="6" id="KW-1185">Reference proteome</keyword>
<accession>A0A174RAT3</accession>
<keyword evidence="3" id="KW-0645">Protease</keyword>
<feature type="transmembrane region" description="Helical" evidence="1">
    <location>
        <begin position="45"/>
        <end position="66"/>
    </location>
</feature>
<dbReference type="PANTHER" id="PTHR43592">
    <property type="entry name" value="CAAX AMINO TERMINAL PROTEASE"/>
    <property type="match status" value="1"/>
</dbReference>
<dbReference type="Proteomes" id="UP000095512">
    <property type="component" value="Unassembled WGS sequence"/>
</dbReference>
<dbReference type="EMBL" id="CZAB01000053">
    <property type="protein sequence ID" value="CUP80408.1"/>
    <property type="molecule type" value="Genomic_DNA"/>
</dbReference>
<proteinExistence type="predicted"/>
<protein>
    <submittedName>
        <fullName evidence="4">CAAX amino terminal protease self- immunity</fullName>
    </submittedName>
    <submittedName>
        <fullName evidence="3">CAAX amino terminal protease self-immunity</fullName>
    </submittedName>
</protein>
<dbReference type="RefSeq" id="WP_057572623.1">
    <property type="nucleotide sequence ID" value="NZ_CATYWZ010000048.1"/>
</dbReference>
<keyword evidence="1" id="KW-0812">Transmembrane</keyword>
<dbReference type="PANTHER" id="PTHR43592:SF15">
    <property type="entry name" value="CAAX AMINO TERMINAL PROTEASE FAMILY PROTEIN"/>
    <property type="match status" value="1"/>
</dbReference>
<sequence>MDIILFVSVIVYLIVTAYAGYAAIEKLKGDELSEEKRIQRYRFSFLWNVASGGVVMLLIVMGPATLEETVFRPISFLQGSHRYLAFGTWILCGLLGTVFIFQIAVFLINPTYRDSVSKQIEEKTHSGKVYDRVVNGLIPRTRREKSYFTATALAAGICEEIVFRGFLLYVLRRIFPELSPFLLAALAGTCFGAAHFYQGIKGVIKTGLLGILFGFLYISTGSLYLCMAVHFLFDISAAFLCEEDKYEV</sequence>
<reference evidence="3 5" key="1">
    <citation type="submission" date="2015-09" db="EMBL/GenBank/DDBJ databases">
        <authorList>
            <consortium name="Pathogen Informatics"/>
        </authorList>
    </citation>
    <scope>NUCLEOTIDE SEQUENCE [LARGE SCALE GENOMIC DNA]</scope>
    <source>
        <strain evidence="3 5">2789STDY5834865</strain>
    </source>
</reference>
<evidence type="ECO:0000313" key="6">
    <source>
        <dbReference type="Proteomes" id="UP000251853"/>
    </source>
</evidence>
<dbReference type="Proteomes" id="UP000251853">
    <property type="component" value="Unassembled WGS sequence"/>
</dbReference>
<feature type="transmembrane region" description="Helical" evidence="1">
    <location>
        <begin position="86"/>
        <end position="108"/>
    </location>
</feature>
<evidence type="ECO:0000256" key="1">
    <source>
        <dbReference type="SAM" id="Phobius"/>
    </source>
</evidence>
<feature type="transmembrane region" description="Helical" evidence="1">
    <location>
        <begin position="147"/>
        <end position="172"/>
    </location>
</feature>
<feature type="transmembrane region" description="Helical" evidence="1">
    <location>
        <begin position="6"/>
        <end position="24"/>
    </location>
</feature>